<reference evidence="7 8" key="1">
    <citation type="submission" date="2014-06" db="EMBL/GenBank/DDBJ databases">
        <title>Evolutionary Origins and Diversification of the Mycorrhizal Mutualists.</title>
        <authorList>
            <consortium name="DOE Joint Genome Institute"/>
            <consortium name="Mycorrhizal Genomics Consortium"/>
            <person name="Kohler A."/>
            <person name="Kuo A."/>
            <person name="Nagy L.G."/>
            <person name="Floudas D."/>
            <person name="Copeland A."/>
            <person name="Barry K.W."/>
            <person name="Cichocki N."/>
            <person name="Veneault-Fourrey C."/>
            <person name="LaButti K."/>
            <person name="Lindquist E.A."/>
            <person name="Lipzen A."/>
            <person name="Lundell T."/>
            <person name="Morin E."/>
            <person name="Murat C."/>
            <person name="Riley R."/>
            <person name="Ohm R."/>
            <person name="Sun H."/>
            <person name="Tunlid A."/>
            <person name="Henrissat B."/>
            <person name="Grigoriev I.V."/>
            <person name="Hibbett D.S."/>
            <person name="Martin F."/>
        </authorList>
    </citation>
    <scope>NUCLEOTIDE SEQUENCE [LARGE SCALE GENOMIC DNA]</scope>
    <source>
        <strain evidence="7 8">SS14</strain>
    </source>
</reference>
<feature type="transmembrane region" description="Helical" evidence="6">
    <location>
        <begin position="254"/>
        <end position="277"/>
    </location>
</feature>
<dbReference type="Proteomes" id="UP000054279">
    <property type="component" value="Unassembled WGS sequence"/>
</dbReference>
<gene>
    <name evidence="7" type="ORF">M422DRAFT_37716</name>
</gene>
<sequence length="380" mass="42533">MSPLPNLVSGLVTVQYSYSQFPGVAALVFAGFLSFLTVVGLLIAFLIKSLKVSKSGCNIFSGQTHVPLYFVSLLLANLIQSVGSILNLNWLNQSGTTYDLICVGQAVHAFDVLFLRRHQRQLTAYLTLAGVWILVILIDLTGPVLLQRSSIYGPFFGVTGYWCWITANYPLARIFLEYFWMFVSASLCFVIYSMIYFRLRGNLGGTGWRMKFRRIPKSERWAIKLSRDELTYSIVIAPIALARFIDSQGNGVPFWFTIAADFLFNLNGFFNVVVFIITLKHASSTSTGAIKLNIKRKSIFETNYGITPFVFPSKDSKGPGTAQKNVIPRPEEKLETKQVPDIDIDLEKGMTSLENHRKSTESMKSFDSTNSTVPLTSHAH</sequence>
<dbReference type="GO" id="GO:0004930">
    <property type="term" value="F:G protein-coupled receptor activity"/>
    <property type="evidence" value="ECO:0007669"/>
    <property type="project" value="TreeGrafter"/>
</dbReference>
<feature type="transmembrane region" description="Helical" evidence="6">
    <location>
        <begin position="151"/>
        <end position="171"/>
    </location>
</feature>
<accession>A0A0C9TE49</accession>
<name>A0A0C9TE49_SPHS4</name>
<evidence type="ECO:0000313" key="7">
    <source>
        <dbReference type="EMBL" id="KIJ27523.1"/>
    </source>
</evidence>
<evidence type="ECO:0000256" key="3">
    <source>
        <dbReference type="ARBA" id="ARBA00022989"/>
    </source>
</evidence>
<dbReference type="GO" id="GO:0007189">
    <property type="term" value="P:adenylate cyclase-activating G protein-coupled receptor signaling pathway"/>
    <property type="evidence" value="ECO:0007669"/>
    <property type="project" value="TreeGrafter"/>
</dbReference>
<feature type="compositionally biased region" description="Polar residues" evidence="5">
    <location>
        <begin position="362"/>
        <end position="380"/>
    </location>
</feature>
<feature type="region of interest" description="Disordered" evidence="5">
    <location>
        <begin position="315"/>
        <end position="380"/>
    </location>
</feature>
<evidence type="ECO:0000313" key="8">
    <source>
        <dbReference type="Proteomes" id="UP000054279"/>
    </source>
</evidence>
<evidence type="ECO:0000256" key="6">
    <source>
        <dbReference type="SAM" id="Phobius"/>
    </source>
</evidence>
<evidence type="ECO:0000256" key="1">
    <source>
        <dbReference type="ARBA" id="ARBA00004141"/>
    </source>
</evidence>
<dbReference type="HOGENOM" id="CLU_027149_4_1_1"/>
<evidence type="ECO:0000256" key="4">
    <source>
        <dbReference type="ARBA" id="ARBA00023136"/>
    </source>
</evidence>
<feature type="transmembrane region" description="Helical" evidence="6">
    <location>
        <begin position="178"/>
        <end position="199"/>
    </location>
</feature>
<feature type="transmembrane region" description="Helical" evidence="6">
    <location>
        <begin position="122"/>
        <end position="145"/>
    </location>
</feature>
<keyword evidence="8" id="KW-1185">Reference proteome</keyword>
<dbReference type="GO" id="GO:0005886">
    <property type="term" value="C:plasma membrane"/>
    <property type="evidence" value="ECO:0007669"/>
    <property type="project" value="TreeGrafter"/>
</dbReference>
<proteinExistence type="predicted"/>
<feature type="compositionally biased region" description="Basic and acidic residues" evidence="5">
    <location>
        <begin position="329"/>
        <end position="361"/>
    </location>
</feature>
<evidence type="ECO:0000256" key="2">
    <source>
        <dbReference type="ARBA" id="ARBA00022692"/>
    </source>
</evidence>
<dbReference type="AlphaFoldDB" id="A0A0C9TE49"/>
<dbReference type="OrthoDB" id="100006at2759"/>
<evidence type="ECO:0000256" key="5">
    <source>
        <dbReference type="SAM" id="MobiDB-lite"/>
    </source>
</evidence>
<dbReference type="EMBL" id="KN837332">
    <property type="protein sequence ID" value="KIJ27523.1"/>
    <property type="molecule type" value="Genomic_DNA"/>
</dbReference>
<comment type="subcellular location">
    <subcellularLocation>
        <location evidence="1">Membrane</location>
        <topology evidence="1">Multi-pass membrane protein</topology>
    </subcellularLocation>
</comment>
<keyword evidence="2 6" id="KW-0812">Transmembrane</keyword>
<dbReference type="PANTHER" id="PTHR23112:SF37">
    <property type="entry name" value="G PROTEIN-COUPLED RECEPTOR GPR1"/>
    <property type="match status" value="1"/>
</dbReference>
<protein>
    <recommendedName>
        <fullName evidence="9">Glucose receptor Git3 N-terminal domain-containing protein</fullName>
    </recommendedName>
</protein>
<organism evidence="7 8">
    <name type="scientific">Sphaerobolus stellatus (strain SS14)</name>
    <dbReference type="NCBI Taxonomy" id="990650"/>
    <lineage>
        <taxon>Eukaryota</taxon>
        <taxon>Fungi</taxon>
        <taxon>Dikarya</taxon>
        <taxon>Basidiomycota</taxon>
        <taxon>Agaricomycotina</taxon>
        <taxon>Agaricomycetes</taxon>
        <taxon>Phallomycetidae</taxon>
        <taxon>Geastrales</taxon>
        <taxon>Sphaerobolaceae</taxon>
        <taxon>Sphaerobolus</taxon>
    </lineage>
</organism>
<feature type="transmembrane region" description="Helical" evidence="6">
    <location>
        <begin position="20"/>
        <end position="47"/>
    </location>
</feature>
<keyword evidence="4 6" id="KW-0472">Membrane</keyword>
<keyword evidence="3 6" id="KW-1133">Transmembrane helix</keyword>
<dbReference type="PANTHER" id="PTHR23112">
    <property type="entry name" value="G PROTEIN-COUPLED RECEPTOR 157-RELATED"/>
    <property type="match status" value="1"/>
</dbReference>
<evidence type="ECO:0008006" key="9">
    <source>
        <dbReference type="Google" id="ProtNLM"/>
    </source>
</evidence>